<name>A0AC34QZ63_9BILA</name>
<accession>A0AC34QZ63</accession>
<organism evidence="1 2">
    <name type="scientific">Panagrolaimus sp. JU765</name>
    <dbReference type="NCBI Taxonomy" id="591449"/>
    <lineage>
        <taxon>Eukaryota</taxon>
        <taxon>Metazoa</taxon>
        <taxon>Ecdysozoa</taxon>
        <taxon>Nematoda</taxon>
        <taxon>Chromadorea</taxon>
        <taxon>Rhabditida</taxon>
        <taxon>Tylenchina</taxon>
        <taxon>Panagrolaimomorpha</taxon>
        <taxon>Panagrolaimoidea</taxon>
        <taxon>Panagrolaimidae</taxon>
        <taxon>Panagrolaimus</taxon>
    </lineage>
</organism>
<evidence type="ECO:0000313" key="2">
    <source>
        <dbReference type="WBParaSite" id="JU765_v2.g20583.t1"/>
    </source>
</evidence>
<reference evidence="2" key="1">
    <citation type="submission" date="2022-11" db="UniProtKB">
        <authorList>
            <consortium name="WormBaseParasite"/>
        </authorList>
    </citation>
    <scope>IDENTIFICATION</scope>
</reference>
<dbReference type="WBParaSite" id="JU765_v2.g20583.t1">
    <property type="protein sequence ID" value="JU765_v2.g20583.t1"/>
    <property type="gene ID" value="JU765_v2.g20583"/>
</dbReference>
<proteinExistence type="predicted"/>
<sequence>MILLMIFEKKCVLKSCWNQMATIFLVIFSLKFINSSSLKKKCKTSSNKKIPIKLFNEKLVPNFETNPILLWNFPERISSSIFFVNKNFHLPKISKSEKYFHQL</sequence>
<evidence type="ECO:0000313" key="1">
    <source>
        <dbReference type="Proteomes" id="UP000887576"/>
    </source>
</evidence>
<protein>
    <submittedName>
        <fullName evidence="2">Uncharacterized protein</fullName>
    </submittedName>
</protein>
<dbReference type="Proteomes" id="UP000887576">
    <property type="component" value="Unplaced"/>
</dbReference>